<protein>
    <recommendedName>
        <fullName evidence="4">Phasin domain-containing protein</fullName>
    </recommendedName>
</protein>
<gene>
    <name evidence="2" type="ORF">KDH_75980</name>
</gene>
<dbReference type="EMBL" id="BSRI01000002">
    <property type="protein sequence ID" value="GLV60779.1"/>
    <property type="molecule type" value="Genomic_DNA"/>
</dbReference>
<dbReference type="RefSeq" id="WP_338257940.1">
    <property type="nucleotide sequence ID" value="NZ_BSRI01000002.1"/>
</dbReference>
<evidence type="ECO:0000313" key="2">
    <source>
        <dbReference type="EMBL" id="GLV60779.1"/>
    </source>
</evidence>
<keyword evidence="3" id="KW-1185">Reference proteome</keyword>
<evidence type="ECO:0008006" key="4">
    <source>
        <dbReference type="Google" id="ProtNLM"/>
    </source>
</evidence>
<sequence length="119" mass="13283">MTQTREHEALRAEQIASVAGSQLGTWVGLTTRRLLQATQTLRDGANHVGASTTSATTKRPSTNGQLPPTMERAEVLVERLGQWSLEAGAQAQKTLARLWEDTEDMYMEAQDMRSRWKNL</sequence>
<comment type="caution">
    <text evidence="2">The sequence shown here is derived from an EMBL/GenBank/DDBJ whole genome shotgun (WGS) entry which is preliminary data.</text>
</comment>
<reference evidence="2 3" key="1">
    <citation type="submission" date="2023-02" db="EMBL/GenBank/DDBJ databases">
        <title>Dictyobacter halimunensis sp. nov., a new member of the class Ktedonobacteria from forest soil in a geothermal area.</title>
        <authorList>
            <person name="Rachmania M.K."/>
            <person name="Ningsih F."/>
            <person name="Sakai Y."/>
            <person name="Yabe S."/>
            <person name="Yokota A."/>
            <person name="Sjamsuridzal W."/>
        </authorList>
    </citation>
    <scope>NUCLEOTIDE SEQUENCE [LARGE SCALE GENOMIC DNA]</scope>
    <source>
        <strain evidence="2 3">S3.2.2.5</strain>
    </source>
</reference>
<feature type="region of interest" description="Disordered" evidence="1">
    <location>
        <begin position="42"/>
        <end position="68"/>
    </location>
</feature>
<organism evidence="2 3">
    <name type="scientific">Dictyobacter halimunensis</name>
    <dbReference type="NCBI Taxonomy" id="3026934"/>
    <lineage>
        <taxon>Bacteria</taxon>
        <taxon>Bacillati</taxon>
        <taxon>Chloroflexota</taxon>
        <taxon>Ktedonobacteria</taxon>
        <taxon>Ktedonobacterales</taxon>
        <taxon>Dictyobacteraceae</taxon>
        <taxon>Dictyobacter</taxon>
    </lineage>
</organism>
<evidence type="ECO:0000256" key="1">
    <source>
        <dbReference type="SAM" id="MobiDB-lite"/>
    </source>
</evidence>
<name>A0ABQ6G2N4_9CHLR</name>
<proteinExistence type="predicted"/>
<dbReference type="Proteomes" id="UP001344906">
    <property type="component" value="Unassembled WGS sequence"/>
</dbReference>
<feature type="compositionally biased region" description="Polar residues" evidence="1">
    <location>
        <begin position="49"/>
        <end position="66"/>
    </location>
</feature>
<accession>A0ABQ6G2N4</accession>
<evidence type="ECO:0000313" key="3">
    <source>
        <dbReference type="Proteomes" id="UP001344906"/>
    </source>
</evidence>